<dbReference type="Proteomes" id="UP000253318">
    <property type="component" value="Unassembled WGS sequence"/>
</dbReference>
<evidence type="ECO:0000313" key="6">
    <source>
        <dbReference type="EMBL" id="RCV48996.1"/>
    </source>
</evidence>
<dbReference type="PANTHER" id="PTHR42804:SF1">
    <property type="entry name" value="ALDEHYDE DEHYDROGENASE-RELATED"/>
    <property type="match status" value="1"/>
</dbReference>
<gene>
    <name evidence="6" type="ORF">DEF24_25685</name>
</gene>
<dbReference type="OrthoDB" id="6882680at2"/>
<organism evidence="6 7">
    <name type="scientific">Marinitenerispora sediminis</name>
    <dbReference type="NCBI Taxonomy" id="1931232"/>
    <lineage>
        <taxon>Bacteria</taxon>
        <taxon>Bacillati</taxon>
        <taxon>Actinomycetota</taxon>
        <taxon>Actinomycetes</taxon>
        <taxon>Streptosporangiales</taxon>
        <taxon>Nocardiopsidaceae</taxon>
        <taxon>Marinitenerispora</taxon>
    </lineage>
</organism>
<sequence length="464" mass="48564">MTIGGRAVGGAARTPVEDPAVAQVFAYAPACSAGQLDEAVDAAAGAAAAWAALPLPRRRELLRQCGKALAVRAEEVAELVTREQGKPLRAALAEVRLSADWFTRTADLVIAPEEPVADRAARVTVERVPHGVVAAIAPSNFPIILAVCKVAPALLAGNTVVLTPSPATPLSTLLMGEILRDGLPPGVLNVISGGTAISRALTEHPAVRLISFTGSVETGRAIARQAAPRFVRTVLELGGNDPAIVLPDVDLDRVASELFDRSMRNSGQFCAAVKRVYVPERLRADLVERLRALAGAARVGDGLDPATDLGPLVSRRQLERVAGLVADAVAAGGRAVAGGAPLDRPGHFFPPTVVTDLPAGTALELEEQFGPVIPVIGYSTINEAVARANATRFGLGGSVWGPQEPAREVAARLDCGTTWINTHGELRHDVPFGGTRDSGLGVEYGYWGLLEYTRIRVRHTATAG</sequence>
<dbReference type="AlphaFoldDB" id="A0A368T1R2"/>
<dbReference type="EMBL" id="QEIN01000354">
    <property type="protein sequence ID" value="RCV48996.1"/>
    <property type="molecule type" value="Genomic_DNA"/>
</dbReference>
<comment type="caution">
    <text evidence="6">The sequence shown here is derived from an EMBL/GenBank/DDBJ whole genome shotgun (WGS) entry which is preliminary data.</text>
</comment>
<evidence type="ECO:0000259" key="5">
    <source>
        <dbReference type="Pfam" id="PF00171"/>
    </source>
</evidence>
<name>A0A368T1R2_9ACTN</name>
<dbReference type="InterPro" id="IPR016161">
    <property type="entry name" value="Ald_DH/histidinol_DH"/>
</dbReference>
<evidence type="ECO:0000313" key="7">
    <source>
        <dbReference type="Proteomes" id="UP000253318"/>
    </source>
</evidence>
<keyword evidence="7" id="KW-1185">Reference proteome</keyword>
<dbReference type="PROSITE" id="PS00687">
    <property type="entry name" value="ALDEHYDE_DEHYDR_GLU"/>
    <property type="match status" value="1"/>
</dbReference>
<evidence type="ECO:0000256" key="4">
    <source>
        <dbReference type="RuleBase" id="RU003345"/>
    </source>
</evidence>
<accession>A0A368T1R2</accession>
<comment type="similarity">
    <text evidence="1 4">Belongs to the aldehyde dehydrogenase family.</text>
</comment>
<dbReference type="SUPFAM" id="SSF53720">
    <property type="entry name" value="ALDH-like"/>
    <property type="match status" value="1"/>
</dbReference>
<feature type="domain" description="Aldehyde dehydrogenase" evidence="5">
    <location>
        <begin position="13"/>
        <end position="456"/>
    </location>
</feature>
<dbReference type="InterPro" id="IPR016163">
    <property type="entry name" value="Ald_DH_C"/>
</dbReference>
<dbReference type="PANTHER" id="PTHR42804">
    <property type="entry name" value="ALDEHYDE DEHYDROGENASE"/>
    <property type="match status" value="1"/>
</dbReference>
<dbReference type="InterPro" id="IPR015590">
    <property type="entry name" value="Aldehyde_DH_dom"/>
</dbReference>
<dbReference type="Gene3D" id="3.40.309.10">
    <property type="entry name" value="Aldehyde Dehydrogenase, Chain A, domain 2"/>
    <property type="match status" value="1"/>
</dbReference>
<protein>
    <submittedName>
        <fullName evidence="6">Aldehyde dehydrogenase</fullName>
    </submittedName>
</protein>
<keyword evidence="2 4" id="KW-0560">Oxidoreductase</keyword>
<dbReference type="GO" id="GO:0016620">
    <property type="term" value="F:oxidoreductase activity, acting on the aldehyde or oxo group of donors, NAD or NADP as acceptor"/>
    <property type="evidence" value="ECO:0007669"/>
    <property type="project" value="InterPro"/>
</dbReference>
<evidence type="ECO:0000256" key="2">
    <source>
        <dbReference type="ARBA" id="ARBA00023002"/>
    </source>
</evidence>
<dbReference type="InterPro" id="IPR029510">
    <property type="entry name" value="Ald_DH_CS_GLU"/>
</dbReference>
<dbReference type="Gene3D" id="3.40.605.10">
    <property type="entry name" value="Aldehyde Dehydrogenase, Chain A, domain 1"/>
    <property type="match status" value="1"/>
</dbReference>
<evidence type="ECO:0000256" key="3">
    <source>
        <dbReference type="PROSITE-ProRule" id="PRU10007"/>
    </source>
</evidence>
<dbReference type="Pfam" id="PF00171">
    <property type="entry name" value="Aldedh"/>
    <property type="match status" value="1"/>
</dbReference>
<reference evidence="6 7" key="1">
    <citation type="submission" date="2018-04" db="EMBL/GenBank/DDBJ databases">
        <title>Novel actinobacteria from marine sediment.</title>
        <authorList>
            <person name="Ng Z.Y."/>
            <person name="Tan G.Y.A."/>
        </authorList>
    </citation>
    <scope>NUCLEOTIDE SEQUENCE [LARGE SCALE GENOMIC DNA]</scope>
    <source>
        <strain evidence="6 7">TPS81</strain>
    </source>
</reference>
<dbReference type="InterPro" id="IPR016162">
    <property type="entry name" value="Ald_DH_N"/>
</dbReference>
<feature type="active site" evidence="3">
    <location>
        <position position="236"/>
    </location>
</feature>
<evidence type="ECO:0000256" key="1">
    <source>
        <dbReference type="ARBA" id="ARBA00009986"/>
    </source>
</evidence>
<proteinExistence type="inferred from homology"/>